<dbReference type="KEGG" id="bgh:BDBG_01368"/>
<reference evidence="3" key="2">
    <citation type="journal article" date="2015" name="PLoS Genet.">
        <title>The dynamic genome and transcriptome of the human fungal pathogen Blastomyces and close relative Emmonsia.</title>
        <authorList>
            <person name="Munoz J.F."/>
            <person name="Gauthier G.M."/>
            <person name="Desjardins C.A."/>
            <person name="Gallo J.E."/>
            <person name="Holder J."/>
            <person name="Sullivan T.D."/>
            <person name="Marty A.J."/>
            <person name="Carmen J.C."/>
            <person name="Chen Z."/>
            <person name="Ding L."/>
            <person name="Gujja S."/>
            <person name="Magrini V."/>
            <person name="Misas E."/>
            <person name="Mitreva M."/>
            <person name="Priest M."/>
            <person name="Saif S."/>
            <person name="Whiston E.A."/>
            <person name="Young S."/>
            <person name="Zeng Q."/>
            <person name="Goldman W.E."/>
            <person name="Mardis E.R."/>
            <person name="Taylor J.W."/>
            <person name="McEwen J.G."/>
            <person name="Clay O.K."/>
            <person name="Klein B.S."/>
            <person name="Cuomo C.A."/>
        </authorList>
    </citation>
    <scope>NUCLEOTIDE SEQUENCE [LARGE SCALE GENOMIC DNA]</scope>
    <source>
        <strain evidence="3">SLH14081</strain>
    </source>
</reference>
<dbReference type="EMBL" id="GG657449">
    <property type="protein sequence ID" value="OAT04883.1"/>
    <property type="molecule type" value="Genomic_DNA"/>
</dbReference>
<dbReference type="GeneID" id="8507463"/>
<feature type="region of interest" description="Disordered" evidence="1">
    <location>
        <begin position="34"/>
        <end position="57"/>
    </location>
</feature>
<sequence length="148" mass="16773">MSWRKHRYLSFPPLRSQPASTPYPVTGSNQYHCGTKLHKSDGNKHLRTNPKPPQEKQANFNIPINFPPHFGGLPYQIVGRRIPRCFIFLKPCLLGIRKKGGKKQYLGNFELSLNISFPTLPLFTLHLPCTDITVTFNISACERNTGAP</sequence>
<organism evidence="2 3">
    <name type="scientific">Blastomyces gilchristii (strain SLH14081)</name>
    <name type="common">Blastomyces dermatitidis</name>
    <dbReference type="NCBI Taxonomy" id="559298"/>
    <lineage>
        <taxon>Eukaryota</taxon>
        <taxon>Fungi</taxon>
        <taxon>Dikarya</taxon>
        <taxon>Ascomycota</taxon>
        <taxon>Pezizomycotina</taxon>
        <taxon>Eurotiomycetes</taxon>
        <taxon>Eurotiomycetidae</taxon>
        <taxon>Onygenales</taxon>
        <taxon>Ajellomycetaceae</taxon>
        <taxon>Blastomyces</taxon>
    </lineage>
</organism>
<dbReference type="EMBL" id="GG657449">
    <property type="protein sequence ID" value="OAT04884.1"/>
    <property type="molecule type" value="Genomic_DNA"/>
</dbReference>
<evidence type="ECO:0000313" key="3">
    <source>
        <dbReference type="Proteomes" id="UP000002038"/>
    </source>
</evidence>
<dbReference type="VEuPathDB" id="FungiDB:BDBG_01368"/>
<dbReference type="RefSeq" id="XP_031576419.1">
    <property type="nucleotide sequence ID" value="XM_031720301.1"/>
</dbReference>
<gene>
    <name evidence="2" type="ORF">BDBG_01368</name>
</gene>
<protein>
    <submittedName>
        <fullName evidence="2">Uncharacterized protein</fullName>
    </submittedName>
</protein>
<keyword evidence="3" id="KW-1185">Reference proteome</keyword>
<evidence type="ECO:0000256" key="1">
    <source>
        <dbReference type="SAM" id="MobiDB-lite"/>
    </source>
</evidence>
<dbReference type="AlphaFoldDB" id="A0A179UAB0"/>
<proteinExistence type="predicted"/>
<accession>A0A179UAB0</accession>
<reference evidence="2" key="1">
    <citation type="submission" date="2009-02" db="EMBL/GenBank/DDBJ databases">
        <title>The Genome Sequence of Blastomyces dermatitidis strain SLH14081.</title>
        <authorList>
            <consortium name="The Broad Institute Genome Sequencing Platform"/>
            <consortium name="Broad Institute Microbial Sequencing Center."/>
            <person name="Champion M."/>
            <person name="Cuomo C."/>
            <person name="Ma L.-J."/>
            <person name="Henn M.R."/>
            <person name="Klein B."/>
            <person name="Goldman B."/>
            <person name="Young S."/>
            <person name="Kodira C.D."/>
            <person name="Zeng Q."/>
            <person name="Koehrsen M."/>
            <person name="Alvarado L."/>
            <person name="Berlin A.M."/>
            <person name="Heiman D.I."/>
            <person name="Hepburn T.A."/>
            <person name="Saif S."/>
            <person name="Shea T.D."/>
            <person name="Shenoy N."/>
            <person name="Sykes S."/>
            <person name="Galagan J."/>
            <person name="Nusbaum C."/>
            <person name="Birren B."/>
        </authorList>
    </citation>
    <scope>NUCLEOTIDE SEQUENCE</scope>
    <source>
        <strain evidence="2">SLH14081</strain>
    </source>
</reference>
<dbReference type="Proteomes" id="UP000002038">
    <property type="component" value="Unassembled WGS sequence"/>
</dbReference>
<evidence type="ECO:0000313" key="2">
    <source>
        <dbReference type="EMBL" id="OAT04884.1"/>
    </source>
</evidence>
<name>A0A179UAB0_BLAGS</name>
<dbReference type="RefSeq" id="XP_031576418.1">
    <property type="nucleotide sequence ID" value="XM_031720300.1"/>
</dbReference>